<accession>A6F5Z5</accession>
<dbReference type="PANTHER" id="PTHR40562:SF1">
    <property type="entry name" value="NITRITE REDUCTASE (NADH) SMALL SUBUNIT"/>
    <property type="match status" value="1"/>
</dbReference>
<dbReference type="STRING" id="443152.MDG893_17402"/>
<keyword evidence="2" id="KW-0534">Nitrate assimilation</keyword>
<dbReference type="InterPro" id="IPR036922">
    <property type="entry name" value="Rieske_2Fe-2S_sf"/>
</dbReference>
<evidence type="ECO:0000256" key="1">
    <source>
        <dbReference type="ARBA" id="ARBA00023002"/>
    </source>
</evidence>
<keyword evidence="1" id="KW-0560">Oxidoreductase</keyword>
<comment type="caution">
    <text evidence="4">The sequence shown here is derived from an EMBL/GenBank/DDBJ whole genome shotgun (WGS) entry which is preliminary data.</text>
</comment>
<dbReference type="SUPFAM" id="SSF50022">
    <property type="entry name" value="ISP domain"/>
    <property type="match status" value="1"/>
</dbReference>
<feature type="domain" description="Rieske-like [2Fe-2S]" evidence="3">
    <location>
        <begin position="12"/>
        <end position="117"/>
    </location>
</feature>
<dbReference type="PANTHER" id="PTHR40562">
    <property type="match status" value="1"/>
</dbReference>
<sequence>MKLENVMKARTSWDVVCTVDDLVPESGVAVWTEDGPVAVFYLPHRLPALFAVSHTDPFTGKNVLARGITGDLKGQPVVASPLYKQHFNLQTGQCLEDEEVAVKTYPVLLDGNNVRVEIPATNKESAVA</sequence>
<reference evidence="4 5" key="1">
    <citation type="submission" date="2007-06" db="EMBL/GenBank/DDBJ databases">
        <authorList>
            <person name="Green D."/>
            <person name="Ferriera S."/>
            <person name="Johnson J."/>
            <person name="Kravitz S."/>
            <person name="Beeson K."/>
            <person name="Sutton G."/>
            <person name="Rogers Y.-H."/>
            <person name="Friedman R."/>
            <person name="Frazier M."/>
            <person name="Venter J.C."/>
        </authorList>
    </citation>
    <scope>NUCLEOTIDE SEQUENCE [LARGE SCALE GENOMIC DNA]</scope>
    <source>
        <strain evidence="4 5">DG893</strain>
    </source>
</reference>
<organism evidence="4 5">
    <name type="scientific">Marinobacter algicola DG893</name>
    <dbReference type="NCBI Taxonomy" id="443152"/>
    <lineage>
        <taxon>Bacteria</taxon>
        <taxon>Pseudomonadati</taxon>
        <taxon>Pseudomonadota</taxon>
        <taxon>Gammaproteobacteria</taxon>
        <taxon>Pseudomonadales</taxon>
        <taxon>Marinobacteraceae</taxon>
        <taxon>Marinobacter</taxon>
    </lineage>
</organism>
<gene>
    <name evidence="4" type="ORF">MDG893_17402</name>
</gene>
<dbReference type="AlphaFoldDB" id="A6F5Z5"/>
<evidence type="ECO:0000313" key="5">
    <source>
        <dbReference type="Proteomes" id="UP000005856"/>
    </source>
</evidence>
<protein>
    <submittedName>
        <fullName evidence="4">Nitrite reductase (NAD(P)H) large subunit, NirD</fullName>
    </submittedName>
</protein>
<dbReference type="Pfam" id="PF13806">
    <property type="entry name" value="Rieske_2"/>
    <property type="match status" value="1"/>
</dbReference>
<dbReference type="Proteomes" id="UP000005856">
    <property type="component" value="Unassembled WGS sequence"/>
</dbReference>
<dbReference type="Gene3D" id="2.102.10.10">
    <property type="entry name" value="Rieske [2Fe-2S] iron-sulphur domain"/>
    <property type="match status" value="1"/>
</dbReference>
<dbReference type="eggNOG" id="COG2146">
    <property type="taxonomic scope" value="Bacteria"/>
</dbReference>
<dbReference type="InterPro" id="IPR012748">
    <property type="entry name" value="Rieske-like_NirD"/>
</dbReference>
<dbReference type="GO" id="GO:0051537">
    <property type="term" value="F:2 iron, 2 sulfur cluster binding"/>
    <property type="evidence" value="ECO:0007669"/>
    <property type="project" value="InterPro"/>
</dbReference>
<name>A6F5Z5_9GAMM</name>
<dbReference type="InterPro" id="IPR017881">
    <property type="entry name" value="NirD"/>
</dbReference>
<dbReference type="PROSITE" id="PS51300">
    <property type="entry name" value="NIRD"/>
    <property type="match status" value="1"/>
</dbReference>
<evidence type="ECO:0000256" key="2">
    <source>
        <dbReference type="ARBA" id="ARBA00023063"/>
    </source>
</evidence>
<evidence type="ECO:0000313" key="4">
    <source>
        <dbReference type="EMBL" id="EDM45824.1"/>
    </source>
</evidence>
<proteinExistence type="predicted"/>
<dbReference type="GO" id="GO:0008942">
    <property type="term" value="F:nitrite reductase [NAD(P)H] activity"/>
    <property type="evidence" value="ECO:0007669"/>
    <property type="project" value="InterPro"/>
</dbReference>
<dbReference type="EMBL" id="ABCP01000077">
    <property type="protein sequence ID" value="EDM45824.1"/>
    <property type="molecule type" value="Genomic_DNA"/>
</dbReference>
<dbReference type="NCBIfam" id="TIGR02378">
    <property type="entry name" value="nirD_assim_sml"/>
    <property type="match status" value="1"/>
</dbReference>
<dbReference type="GO" id="GO:0042128">
    <property type="term" value="P:nitrate assimilation"/>
    <property type="evidence" value="ECO:0007669"/>
    <property type="project" value="UniProtKB-KW"/>
</dbReference>
<dbReference type="CDD" id="cd03529">
    <property type="entry name" value="Rieske_NirD"/>
    <property type="match status" value="1"/>
</dbReference>
<keyword evidence="5" id="KW-1185">Reference proteome</keyword>
<evidence type="ECO:0000259" key="3">
    <source>
        <dbReference type="Pfam" id="PF13806"/>
    </source>
</evidence>